<dbReference type="Gene3D" id="1.10.510.10">
    <property type="entry name" value="Transferase(Phosphotransferase) domain 1"/>
    <property type="match status" value="1"/>
</dbReference>
<dbReference type="STRING" id="1684307.A0A316U5Z0"/>
<sequence>MGMSLQILEQVGQGGFATVYRGRLGGRKVAIKRTFGGQASPGRRCAAKEFAFLQSLRHKNVIEFVAAAESVIFTDLILEFCVNGSLQGLIHGPRGGRVRSRFPAERLNRQAAAAQLISAIHYCHYGFDGYQIIHCDIKPDNVLITSGGILKLCDFGLAKKAYCGKCETRSYDGTPGYRAPEILCCRPYGPAVDLWSLGCTLYELFTGKYLFHEVLLSATSSEIGLLRDANFMVNANTPRTPTYNSRSNPRRSTSRQKESKALGSIGTLFPYALCCLLRGTSAFVRASDVRLSTWPHVDMNTPRSDESVSSDMPAKICAKEKTSLASVEGVSISVNV</sequence>
<name>A0A316U5Z0_9BASI</name>
<evidence type="ECO:0000256" key="1">
    <source>
        <dbReference type="ARBA" id="ARBA00010886"/>
    </source>
</evidence>
<dbReference type="InterPro" id="IPR000719">
    <property type="entry name" value="Prot_kinase_dom"/>
</dbReference>
<dbReference type="AlphaFoldDB" id="A0A316U5Z0"/>
<dbReference type="PROSITE" id="PS00108">
    <property type="entry name" value="PROTEIN_KINASE_ST"/>
    <property type="match status" value="1"/>
</dbReference>
<evidence type="ECO:0000313" key="11">
    <source>
        <dbReference type="EMBL" id="PWN18375.1"/>
    </source>
</evidence>
<evidence type="ECO:0000256" key="4">
    <source>
        <dbReference type="ARBA" id="ARBA00022741"/>
    </source>
</evidence>
<dbReference type="SMART" id="SM00220">
    <property type="entry name" value="S_TKc"/>
    <property type="match status" value="1"/>
</dbReference>
<dbReference type="PANTHER" id="PTHR43671">
    <property type="entry name" value="SERINE/THREONINE-PROTEIN KINASE NEK"/>
    <property type="match status" value="1"/>
</dbReference>
<dbReference type="InterPro" id="IPR017441">
    <property type="entry name" value="Protein_kinase_ATP_BS"/>
</dbReference>
<reference evidence="11 12" key="1">
    <citation type="journal article" date="2018" name="Mol. Biol. Evol.">
        <title>Broad Genomic Sampling Reveals a Smut Pathogenic Ancestry of the Fungal Clade Ustilaginomycotina.</title>
        <authorList>
            <person name="Kijpornyongpan T."/>
            <person name="Mondo S.J."/>
            <person name="Barry K."/>
            <person name="Sandor L."/>
            <person name="Lee J."/>
            <person name="Lipzen A."/>
            <person name="Pangilinan J."/>
            <person name="LaButti K."/>
            <person name="Hainaut M."/>
            <person name="Henrissat B."/>
            <person name="Grigoriev I.V."/>
            <person name="Spatafora J.W."/>
            <person name="Aime M.C."/>
        </authorList>
    </citation>
    <scope>NUCLEOTIDE SEQUENCE [LARGE SCALE GENOMIC DNA]</scope>
    <source>
        <strain evidence="11 12">MCA 4718</strain>
    </source>
</reference>
<dbReference type="CDD" id="cd00180">
    <property type="entry name" value="PKc"/>
    <property type="match status" value="1"/>
</dbReference>
<dbReference type="RefSeq" id="XP_025345535.1">
    <property type="nucleotide sequence ID" value="XM_025494657.1"/>
</dbReference>
<dbReference type="InterPro" id="IPR008271">
    <property type="entry name" value="Ser/Thr_kinase_AS"/>
</dbReference>
<protein>
    <recommendedName>
        <fullName evidence="2">non-specific serine/threonine protein kinase</fullName>
        <ecNumber evidence="2">2.7.11.1</ecNumber>
    </recommendedName>
</protein>
<dbReference type="EC" id="2.7.11.1" evidence="2"/>
<feature type="region of interest" description="Disordered" evidence="9">
    <location>
        <begin position="237"/>
        <end position="258"/>
    </location>
</feature>
<evidence type="ECO:0000256" key="9">
    <source>
        <dbReference type="SAM" id="MobiDB-lite"/>
    </source>
</evidence>
<dbReference type="InterPro" id="IPR011009">
    <property type="entry name" value="Kinase-like_dom_sf"/>
</dbReference>
<proteinExistence type="inferred from homology"/>
<evidence type="ECO:0000256" key="6">
    <source>
        <dbReference type="ARBA" id="ARBA00022840"/>
    </source>
</evidence>
<dbReference type="SUPFAM" id="SSF56112">
    <property type="entry name" value="Protein kinase-like (PK-like)"/>
    <property type="match status" value="1"/>
</dbReference>
<gene>
    <name evidence="11" type="ORF">BCV69DRAFT_304488</name>
</gene>
<keyword evidence="12" id="KW-1185">Reference proteome</keyword>
<keyword evidence="6 7" id="KW-0067">ATP-binding</keyword>
<evidence type="ECO:0000256" key="2">
    <source>
        <dbReference type="ARBA" id="ARBA00012513"/>
    </source>
</evidence>
<evidence type="ECO:0000259" key="10">
    <source>
        <dbReference type="PROSITE" id="PS50011"/>
    </source>
</evidence>
<dbReference type="PROSITE" id="PS00107">
    <property type="entry name" value="PROTEIN_KINASE_ATP"/>
    <property type="match status" value="1"/>
</dbReference>
<keyword evidence="8" id="KW-0723">Serine/threonine-protein kinase</keyword>
<dbReference type="OrthoDB" id="193860at2759"/>
<evidence type="ECO:0000256" key="3">
    <source>
        <dbReference type="ARBA" id="ARBA00022679"/>
    </source>
</evidence>
<dbReference type="GO" id="GO:0005524">
    <property type="term" value="F:ATP binding"/>
    <property type="evidence" value="ECO:0007669"/>
    <property type="project" value="UniProtKB-UniRule"/>
</dbReference>
<dbReference type="InterPro" id="IPR050660">
    <property type="entry name" value="NEK_Ser/Thr_kinase"/>
</dbReference>
<evidence type="ECO:0000256" key="5">
    <source>
        <dbReference type="ARBA" id="ARBA00022777"/>
    </source>
</evidence>
<keyword evidence="3" id="KW-0808">Transferase</keyword>
<dbReference type="Proteomes" id="UP000245942">
    <property type="component" value="Unassembled WGS sequence"/>
</dbReference>
<dbReference type="EMBL" id="KZ819336">
    <property type="protein sequence ID" value="PWN18375.1"/>
    <property type="molecule type" value="Genomic_DNA"/>
</dbReference>
<keyword evidence="4 7" id="KW-0547">Nucleotide-binding</keyword>
<keyword evidence="5 11" id="KW-0418">Kinase</keyword>
<feature type="domain" description="Protein kinase" evidence="10">
    <location>
        <begin position="5"/>
        <end position="336"/>
    </location>
</feature>
<evidence type="ECO:0000256" key="7">
    <source>
        <dbReference type="PROSITE-ProRule" id="PRU10141"/>
    </source>
</evidence>
<dbReference type="GeneID" id="37016391"/>
<dbReference type="PROSITE" id="PS50011">
    <property type="entry name" value="PROTEIN_KINASE_DOM"/>
    <property type="match status" value="1"/>
</dbReference>
<dbReference type="GO" id="GO:0004674">
    <property type="term" value="F:protein serine/threonine kinase activity"/>
    <property type="evidence" value="ECO:0007669"/>
    <property type="project" value="UniProtKB-KW"/>
</dbReference>
<feature type="binding site" evidence="7">
    <location>
        <position position="32"/>
    </location>
    <ligand>
        <name>ATP</name>
        <dbReference type="ChEBI" id="CHEBI:30616"/>
    </ligand>
</feature>
<organism evidence="11 12">
    <name type="scientific">Pseudomicrostroma glucosiphilum</name>
    <dbReference type="NCBI Taxonomy" id="1684307"/>
    <lineage>
        <taxon>Eukaryota</taxon>
        <taxon>Fungi</taxon>
        <taxon>Dikarya</taxon>
        <taxon>Basidiomycota</taxon>
        <taxon>Ustilaginomycotina</taxon>
        <taxon>Exobasidiomycetes</taxon>
        <taxon>Microstromatales</taxon>
        <taxon>Microstromatales incertae sedis</taxon>
        <taxon>Pseudomicrostroma</taxon>
    </lineage>
</organism>
<dbReference type="PANTHER" id="PTHR43671:SF13">
    <property type="entry name" value="SERINE_THREONINE-PROTEIN KINASE NEK2"/>
    <property type="match status" value="1"/>
</dbReference>
<evidence type="ECO:0000256" key="8">
    <source>
        <dbReference type="RuleBase" id="RU000304"/>
    </source>
</evidence>
<dbReference type="Pfam" id="PF00069">
    <property type="entry name" value="Pkinase"/>
    <property type="match status" value="1"/>
</dbReference>
<accession>A0A316U5Z0</accession>
<evidence type="ECO:0000313" key="12">
    <source>
        <dbReference type="Proteomes" id="UP000245942"/>
    </source>
</evidence>
<comment type="similarity">
    <text evidence="1">Belongs to the protein kinase superfamily. NEK Ser/Thr protein kinase family. NIMA subfamily.</text>
</comment>